<comment type="cofactor">
    <cofactor evidence="7">
        <name>Mg(2+)</name>
        <dbReference type="ChEBI" id="CHEBI:18420"/>
    </cofactor>
</comment>
<evidence type="ECO:0000256" key="6">
    <source>
        <dbReference type="ARBA" id="ARBA00023316"/>
    </source>
</evidence>
<proteinExistence type="inferred from homology"/>
<evidence type="ECO:0000259" key="10">
    <source>
        <dbReference type="Pfam" id="PF02875"/>
    </source>
</evidence>
<dbReference type="Gene3D" id="3.40.1190.10">
    <property type="entry name" value="Mur-like, catalytic domain"/>
    <property type="match status" value="1"/>
</dbReference>
<dbReference type="Gene3D" id="3.40.1390.10">
    <property type="entry name" value="MurE/MurF, N-terminal domain"/>
    <property type="match status" value="1"/>
</dbReference>
<keyword evidence="3 7" id="KW-0133">Cell shape</keyword>
<keyword evidence="6 7" id="KW-0961">Cell wall biogenesis/degradation</keyword>
<comment type="caution">
    <text evidence="7">Lacks conserved residue(s) required for the propagation of feature annotation.</text>
</comment>
<evidence type="ECO:0000259" key="11">
    <source>
        <dbReference type="Pfam" id="PF08245"/>
    </source>
</evidence>
<dbReference type="NCBIfam" id="TIGR01085">
    <property type="entry name" value="murE"/>
    <property type="match status" value="1"/>
</dbReference>
<name>E0TDS6_PARBH</name>
<dbReference type="InterPro" id="IPR013221">
    <property type="entry name" value="Mur_ligase_cen"/>
</dbReference>
<evidence type="ECO:0000256" key="1">
    <source>
        <dbReference type="ARBA" id="ARBA00005898"/>
    </source>
</evidence>
<dbReference type="HOGENOM" id="CLU_022291_3_1_5"/>
<keyword evidence="5 7" id="KW-0131">Cell cycle</keyword>
<feature type="binding site" evidence="7">
    <location>
        <position position="175"/>
    </location>
    <ligand>
        <name>UDP-N-acetyl-alpha-D-muramoyl-L-alanyl-D-glutamate</name>
        <dbReference type="ChEBI" id="CHEBI:83900"/>
    </ligand>
</feature>
<dbReference type="AlphaFoldDB" id="E0TDS6"/>
<evidence type="ECO:0000313" key="12">
    <source>
        <dbReference type="EMBL" id="ADM09992.1"/>
    </source>
</evidence>
<dbReference type="UniPathway" id="UPA00219"/>
<accession>E0TDS6</accession>
<dbReference type="RefSeq" id="WP_013300966.1">
    <property type="nucleotide sequence ID" value="NC_014414.1"/>
</dbReference>
<dbReference type="InterPro" id="IPR036615">
    <property type="entry name" value="Mur_ligase_C_dom_sf"/>
</dbReference>
<gene>
    <name evidence="7" type="primary">murE</name>
    <name evidence="12" type="ordered locus">PB2503_09699</name>
</gene>
<feature type="modified residue" description="N6-carboxylysine" evidence="7">
    <location>
        <position position="209"/>
    </location>
</feature>
<dbReference type="Pfam" id="PF08245">
    <property type="entry name" value="Mur_ligase_M"/>
    <property type="match status" value="1"/>
</dbReference>
<dbReference type="EMBL" id="CP002156">
    <property type="protein sequence ID" value="ADM09992.1"/>
    <property type="molecule type" value="Genomic_DNA"/>
</dbReference>
<evidence type="ECO:0000256" key="4">
    <source>
        <dbReference type="ARBA" id="ARBA00022984"/>
    </source>
</evidence>
<dbReference type="KEGG" id="pbr:PB2503_09699"/>
<dbReference type="EC" id="6.3.2.13" evidence="7"/>
<dbReference type="GO" id="GO:0005524">
    <property type="term" value="F:ATP binding"/>
    <property type="evidence" value="ECO:0007669"/>
    <property type="project" value="UniProtKB-UniRule"/>
</dbReference>
<reference evidence="13" key="1">
    <citation type="submission" date="2010-08" db="EMBL/GenBank/DDBJ databases">
        <title>Genome sequence of Parvularcula bermudensis HTCC2503.</title>
        <authorList>
            <person name="Kang D.-M."/>
            <person name="Oh H.-M."/>
            <person name="Cho J.-C."/>
        </authorList>
    </citation>
    <scope>NUCLEOTIDE SEQUENCE [LARGE SCALE GENOMIC DNA]</scope>
    <source>
        <strain evidence="13">ATCC BAA-594 / HTCC2503 / KCTC 12087</strain>
    </source>
</reference>
<dbReference type="PANTHER" id="PTHR23135:SF4">
    <property type="entry name" value="UDP-N-ACETYLMURAMOYL-L-ALANYL-D-GLUTAMATE--2,6-DIAMINOPIMELATE LIGASE MURE HOMOLOG, CHLOROPLASTIC"/>
    <property type="match status" value="1"/>
</dbReference>
<evidence type="ECO:0000259" key="9">
    <source>
        <dbReference type="Pfam" id="PF01225"/>
    </source>
</evidence>
<dbReference type="GO" id="GO:0008765">
    <property type="term" value="F:UDP-N-acetylmuramoylalanyl-D-glutamate-2,6-diaminopimelate ligase activity"/>
    <property type="evidence" value="ECO:0007669"/>
    <property type="project" value="UniProtKB-UniRule"/>
</dbReference>
<feature type="binding site" evidence="7">
    <location>
        <position position="454"/>
    </location>
    <ligand>
        <name>meso-2,6-diaminopimelate</name>
        <dbReference type="ChEBI" id="CHEBI:57791"/>
    </ligand>
</feature>
<organism evidence="12 13">
    <name type="scientific">Parvularcula bermudensis (strain ATCC BAA-594 / HTCC2503 / KCTC 12087)</name>
    <dbReference type="NCBI Taxonomy" id="314260"/>
    <lineage>
        <taxon>Bacteria</taxon>
        <taxon>Pseudomonadati</taxon>
        <taxon>Pseudomonadota</taxon>
        <taxon>Alphaproteobacteria</taxon>
        <taxon>Parvularculales</taxon>
        <taxon>Parvularculaceae</taxon>
        <taxon>Parvularcula</taxon>
    </lineage>
</organism>
<dbReference type="InterPro" id="IPR000713">
    <property type="entry name" value="Mur_ligase_N"/>
</dbReference>
<dbReference type="NCBIfam" id="NF001126">
    <property type="entry name" value="PRK00139.1-4"/>
    <property type="match status" value="1"/>
</dbReference>
<dbReference type="OrthoDB" id="9800958at2"/>
<dbReference type="InterPro" id="IPR036565">
    <property type="entry name" value="Mur-like_cat_sf"/>
</dbReference>
<dbReference type="GO" id="GO:0000287">
    <property type="term" value="F:magnesium ion binding"/>
    <property type="evidence" value="ECO:0007669"/>
    <property type="project" value="UniProtKB-UniRule"/>
</dbReference>
<dbReference type="Proteomes" id="UP000001302">
    <property type="component" value="Chromosome"/>
</dbReference>
<protein>
    <recommendedName>
        <fullName evidence="7">UDP-N-acetylmuramoyl-L-alanyl-D-glutamate--2,6-diaminopimelate ligase</fullName>
        <ecNumber evidence="7">6.3.2.13</ecNumber>
    </recommendedName>
    <alternativeName>
        <fullName evidence="7">Meso-A2pm-adding enzyme</fullName>
    </alternativeName>
    <alternativeName>
        <fullName evidence="7">Meso-diaminopimelate-adding enzyme</fullName>
    </alternativeName>
    <alternativeName>
        <fullName evidence="7">UDP-MurNAc-L-Ala-D-Glu:meso-diaminopimelate ligase</fullName>
    </alternativeName>
    <alternativeName>
        <fullName evidence="7">UDP-MurNAc-tripeptide synthetase</fullName>
    </alternativeName>
    <alternativeName>
        <fullName evidence="7">UDP-N-acetylmuramyl-tripeptide synthetase</fullName>
    </alternativeName>
</protein>
<feature type="domain" description="Mur ligase C-terminal" evidence="10">
    <location>
        <begin position="324"/>
        <end position="452"/>
    </location>
</feature>
<evidence type="ECO:0000256" key="8">
    <source>
        <dbReference type="RuleBase" id="RU004135"/>
    </source>
</evidence>
<feature type="short sequence motif" description="Meso-diaminopimelate recognition motif" evidence="7">
    <location>
        <begin position="402"/>
        <end position="405"/>
    </location>
</feature>
<dbReference type="SUPFAM" id="SSF63418">
    <property type="entry name" value="MurE/MurF N-terminal domain"/>
    <property type="match status" value="1"/>
</dbReference>
<dbReference type="SUPFAM" id="SSF53244">
    <property type="entry name" value="MurD-like peptide ligases, peptide-binding domain"/>
    <property type="match status" value="1"/>
</dbReference>
<feature type="binding site" evidence="7">
    <location>
        <position position="378"/>
    </location>
    <ligand>
        <name>meso-2,6-diaminopimelate</name>
        <dbReference type="ChEBI" id="CHEBI:57791"/>
    </ligand>
</feature>
<dbReference type="GO" id="GO:0071555">
    <property type="term" value="P:cell wall organization"/>
    <property type="evidence" value="ECO:0007669"/>
    <property type="project" value="UniProtKB-KW"/>
</dbReference>
<feature type="binding site" evidence="7">
    <location>
        <position position="450"/>
    </location>
    <ligand>
        <name>meso-2,6-diaminopimelate</name>
        <dbReference type="ChEBI" id="CHEBI:57791"/>
    </ligand>
</feature>
<comment type="PTM">
    <text evidence="7">Carboxylation is probably crucial for Mg(2+) binding and, consequently, for the gamma-phosphate positioning of ATP.</text>
</comment>
<keyword evidence="7 12" id="KW-0436">Ligase</keyword>
<dbReference type="PANTHER" id="PTHR23135">
    <property type="entry name" value="MUR LIGASE FAMILY MEMBER"/>
    <property type="match status" value="1"/>
</dbReference>
<keyword evidence="13" id="KW-1185">Reference proteome</keyword>
<comment type="function">
    <text evidence="7">Catalyzes the addition of meso-diaminopimelic acid to the nucleotide precursor UDP-N-acetylmuramoyl-L-alanyl-D-glutamate (UMAG) in the biosynthesis of bacterial cell-wall peptidoglycan.</text>
</comment>
<comment type="similarity">
    <text evidence="1 7">Belongs to the MurCDEF family. MurE subfamily.</text>
</comment>
<keyword evidence="7" id="KW-0963">Cytoplasm</keyword>
<keyword evidence="2 7" id="KW-0132">Cell division</keyword>
<keyword evidence="7" id="KW-0547">Nucleotide-binding</keyword>
<dbReference type="GO" id="GO:0009252">
    <property type="term" value="P:peptidoglycan biosynthetic process"/>
    <property type="evidence" value="ECO:0007669"/>
    <property type="project" value="UniProtKB-UniRule"/>
</dbReference>
<evidence type="ECO:0000256" key="5">
    <source>
        <dbReference type="ARBA" id="ARBA00023306"/>
    </source>
</evidence>
<comment type="pathway">
    <text evidence="7 8">Cell wall biogenesis; peptidoglycan biosynthesis.</text>
</comment>
<feature type="binding site" evidence="7">
    <location>
        <begin position="100"/>
        <end position="106"/>
    </location>
    <ligand>
        <name>ATP</name>
        <dbReference type="ChEBI" id="CHEBI:30616"/>
    </ligand>
</feature>
<dbReference type="NCBIfam" id="NF001124">
    <property type="entry name" value="PRK00139.1-2"/>
    <property type="match status" value="1"/>
</dbReference>
<feature type="binding site" evidence="7">
    <location>
        <begin position="142"/>
        <end position="143"/>
    </location>
    <ligand>
        <name>UDP-N-acetyl-alpha-D-muramoyl-L-alanyl-D-glutamate</name>
        <dbReference type="ChEBI" id="CHEBI:83900"/>
    </ligand>
</feature>
<feature type="binding site" evidence="7">
    <location>
        <begin position="402"/>
        <end position="405"/>
    </location>
    <ligand>
        <name>meso-2,6-diaminopimelate</name>
        <dbReference type="ChEBI" id="CHEBI:57791"/>
    </ligand>
</feature>
<evidence type="ECO:0000313" key="13">
    <source>
        <dbReference type="Proteomes" id="UP000001302"/>
    </source>
</evidence>
<feature type="domain" description="Mur ligase central" evidence="11">
    <location>
        <begin position="98"/>
        <end position="301"/>
    </location>
</feature>
<evidence type="ECO:0000256" key="3">
    <source>
        <dbReference type="ARBA" id="ARBA00022960"/>
    </source>
</evidence>
<dbReference type="SUPFAM" id="SSF53623">
    <property type="entry name" value="MurD-like peptide ligases, catalytic domain"/>
    <property type="match status" value="1"/>
</dbReference>
<dbReference type="HAMAP" id="MF_00208">
    <property type="entry name" value="MurE"/>
    <property type="match status" value="1"/>
</dbReference>
<dbReference type="GO" id="GO:0008360">
    <property type="term" value="P:regulation of cell shape"/>
    <property type="evidence" value="ECO:0007669"/>
    <property type="project" value="UniProtKB-KW"/>
</dbReference>
<evidence type="ECO:0000256" key="2">
    <source>
        <dbReference type="ARBA" id="ARBA00022618"/>
    </source>
</evidence>
<keyword evidence="7" id="KW-0460">Magnesium</keyword>
<dbReference type="Gene3D" id="3.90.190.20">
    <property type="entry name" value="Mur ligase, C-terminal domain"/>
    <property type="match status" value="1"/>
</dbReference>
<sequence>MRLSDLIPLDGHLDAEITGLTADSRQVKPGFLFAALPGETTDGRRYIDQAIAAGAAAILAPTGTTATVPVLADDNPRQALAMLAARFHAGQPKCIVGVTGTNGKTSVARFVAQLWSAFGHSAGTVGTLGASAPGYDYALRHTTPDPVELHQVISTMAAMGTTHLAMEVSSHGLAQHRADGVRFSHAGFTNITQDHLDYHPSFEAYFAAKMRLLTALLPETGQAVITTDGAGAEGAIEAAQGAGRRVLTVGRRGETLKLLSCVPHQGGLALTVSVEEGPAQSVALSLIGDFQADNALVAAGLVIASGAEPEAVIEAMAKLSAAPGRMQPAGQKSCEGGMASAFVDYAHTPDAIATALRAIKPHVPGGRVVVVIGAGGDRDRTKRPLMGRAAAAGADLVIVTDDNPRSEDPAAIRSQVAEGAPGAQIIGGREAAIRAGAEALKAGDVLLVTGKGHEQTQTIGHVTYPFDDVSTTLAAMGGEG</sequence>
<keyword evidence="7" id="KW-0067">ATP-binding</keyword>
<dbReference type="Pfam" id="PF02875">
    <property type="entry name" value="Mur_ligase_C"/>
    <property type="match status" value="1"/>
</dbReference>
<dbReference type="eggNOG" id="COG0769">
    <property type="taxonomic scope" value="Bacteria"/>
</dbReference>
<keyword evidence="4 7" id="KW-0573">Peptidoglycan synthesis</keyword>
<feature type="binding site" evidence="7">
    <location>
        <position position="177"/>
    </location>
    <ligand>
        <name>UDP-N-acetyl-alpha-D-muramoyl-L-alanyl-D-glutamate</name>
        <dbReference type="ChEBI" id="CHEBI:83900"/>
    </ligand>
</feature>
<feature type="binding site" evidence="7">
    <location>
        <position position="169"/>
    </location>
    <ligand>
        <name>UDP-N-acetyl-alpha-D-muramoyl-L-alanyl-D-glutamate</name>
        <dbReference type="ChEBI" id="CHEBI:83900"/>
    </ligand>
</feature>
<evidence type="ECO:0000256" key="7">
    <source>
        <dbReference type="HAMAP-Rule" id="MF_00208"/>
    </source>
</evidence>
<dbReference type="InterPro" id="IPR035911">
    <property type="entry name" value="MurE/MurF_N"/>
</dbReference>
<dbReference type="STRING" id="314260.PB2503_09699"/>
<dbReference type="GO" id="GO:0051301">
    <property type="term" value="P:cell division"/>
    <property type="evidence" value="ECO:0007669"/>
    <property type="project" value="UniProtKB-KW"/>
</dbReference>
<feature type="binding site" evidence="7">
    <location>
        <position position="24"/>
    </location>
    <ligand>
        <name>UDP-N-acetyl-alpha-D-muramoyl-L-alanyl-D-glutamate</name>
        <dbReference type="ChEBI" id="CHEBI:83900"/>
    </ligand>
</feature>
<feature type="domain" description="Mur ligase N-terminal catalytic" evidence="9">
    <location>
        <begin position="16"/>
        <end position="88"/>
    </location>
</feature>
<comment type="subcellular location">
    <subcellularLocation>
        <location evidence="7 8">Cytoplasm</location>
    </subcellularLocation>
</comment>
<comment type="catalytic activity">
    <reaction evidence="7">
        <text>UDP-N-acetyl-alpha-D-muramoyl-L-alanyl-D-glutamate + meso-2,6-diaminopimelate + ATP = UDP-N-acetyl-alpha-D-muramoyl-L-alanyl-gamma-D-glutamyl-meso-2,6-diaminopimelate + ADP + phosphate + H(+)</text>
        <dbReference type="Rhea" id="RHEA:23676"/>
        <dbReference type="ChEBI" id="CHEBI:15378"/>
        <dbReference type="ChEBI" id="CHEBI:30616"/>
        <dbReference type="ChEBI" id="CHEBI:43474"/>
        <dbReference type="ChEBI" id="CHEBI:57791"/>
        <dbReference type="ChEBI" id="CHEBI:83900"/>
        <dbReference type="ChEBI" id="CHEBI:83905"/>
        <dbReference type="ChEBI" id="CHEBI:456216"/>
        <dbReference type="EC" id="6.3.2.13"/>
    </reaction>
</comment>
<dbReference type="GO" id="GO:0005737">
    <property type="term" value="C:cytoplasm"/>
    <property type="evidence" value="ECO:0007669"/>
    <property type="project" value="UniProtKB-SubCell"/>
</dbReference>
<dbReference type="Pfam" id="PF01225">
    <property type="entry name" value="Mur_ligase"/>
    <property type="match status" value="1"/>
</dbReference>
<reference evidence="12 13" key="2">
    <citation type="journal article" date="2011" name="J. Bacteriol.">
        <title>Complete genome sequence of strain HTCC2503T of Parvularcula bermudensis, the type species of the order "Parvularculales" in the class Alphaproteobacteria.</title>
        <authorList>
            <person name="Oh H.M."/>
            <person name="Kang I."/>
            <person name="Vergin K.L."/>
            <person name="Kang D."/>
            <person name="Rhee K.H."/>
            <person name="Giovannoni S.J."/>
            <person name="Cho J.C."/>
        </authorList>
    </citation>
    <scope>NUCLEOTIDE SEQUENCE [LARGE SCALE GENOMIC DNA]</scope>
    <source>
        <strain evidence="13">ATCC BAA-594 / HTCC2503 / KCTC 12087</strain>
    </source>
</reference>
<dbReference type="InterPro" id="IPR004101">
    <property type="entry name" value="Mur_ligase_C"/>
</dbReference>
<dbReference type="InterPro" id="IPR005761">
    <property type="entry name" value="UDP-N-AcMur-Glu-dNH2Pim_ligase"/>
</dbReference>